<reference evidence="5 6" key="1">
    <citation type="journal article" date="2018" name="Nat. Ecol. Evol.">
        <title>Pezizomycetes genomes reveal the molecular basis of ectomycorrhizal truffle lifestyle.</title>
        <authorList>
            <person name="Murat C."/>
            <person name="Payen T."/>
            <person name="Noel B."/>
            <person name="Kuo A."/>
            <person name="Morin E."/>
            <person name="Chen J."/>
            <person name="Kohler A."/>
            <person name="Krizsan K."/>
            <person name="Balestrini R."/>
            <person name="Da Silva C."/>
            <person name="Montanini B."/>
            <person name="Hainaut M."/>
            <person name="Levati E."/>
            <person name="Barry K.W."/>
            <person name="Belfiori B."/>
            <person name="Cichocki N."/>
            <person name="Clum A."/>
            <person name="Dockter R.B."/>
            <person name="Fauchery L."/>
            <person name="Guy J."/>
            <person name="Iotti M."/>
            <person name="Le Tacon F."/>
            <person name="Lindquist E.A."/>
            <person name="Lipzen A."/>
            <person name="Malagnac F."/>
            <person name="Mello A."/>
            <person name="Molinier V."/>
            <person name="Miyauchi S."/>
            <person name="Poulain J."/>
            <person name="Riccioni C."/>
            <person name="Rubini A."/>
            <person name="Sitrit Y."/>
            <person name="Splivallo R."/>
            <person name="Traeger S."/>
            <person name="Wang M."/>
            <person name="Zifcakova L."/>
            <person name="Wipf D."/>
            <person name="Zambonelli A."/>
            <person name="Paolocci F."/>
            <person name="Nowrousian M."/>
            <person name="Ottonello S."/>
            <person name="Baldrian P."/>
            <person name="Spatafora J.W."/>
            <person name="Henrissat B."/>
            <person name="Nagy L.G."/>
            <person name="Aury J.M."/>
            <person name="Wincker P."/>
            <person name="Grigoriev I.V."/>
            <person name="Bonfante P."/>
            <person name="Martin F.M."/>
        </authorList>
    </citation>
    <scope>NUCLEOTIDE SEQUENCE [LARGE SCALE GENOMIC DNA]</scope>
    <source>
        <strain evidence="5 6">ATCC MYA-4762</strain>
    </source>
</reference>
<dbReference type="STRING" id="1051890.A0A3N4LQ22"/>
<dbReference type="InterPro" id="IPR008278">
    <property type="entry name" value="4-PPantetheinyl_Trfase_dom"/>
</dbReference>
<dbReference type="AlphaFoldDB" id="A0A3N4LQ22"/>
<evidence type="ECO:0000256" key="1">
    <source>
        <dbReference type="ARBA" id="ARBA00013172"/>
    </source>
</evidence>
<name>A0A3N4LQ22_9PEZI</name>
<dbReference type="Gene3D" id="3.90.470.20">
    <property type="entry name" value="4'-phosphopantetheinyl transferase domain"/>
    <property type="match status" value="1"/>
</dbReference>
<evidence type="ECO:0000259" key="3">
    <source>
        <dbReference type="Pfam" id="PF01648"/>
    </source>
</evidence>
<dbReference type="PANTHER" id="PTHR12215">
    <property type="entry name" value="PHOSPHOPANTETHEINE TRANSFERASE"/>
    <property type="match status" value="1"/>
</dbReference>
<feature type="domain" description="4'-phosphopantetheinyl transferase N-terminal" evidence="4">
    <location>
        <begin position="28"/>
        <end position="119"/>
    </location>
</feature>
<evidence type="ECO:0000259" key="4">
    <source>
        <dbReference type="Pfam" id="PF22624"/>
    </source>
</evidence>
<dbReference type="PANTHER" id="PTHR12215:SF10">
    <property type="entry name" value="L-AMINOADIPATE-SEMIALDEHYDE DEHYDROGENASE-PHOSPHOPANTETHEINYL TRANSFERASE"/>
    <property type="match status" value="1"/>
</dbReference>
<dbReference type="Pfam" id="PF22624">
    <property type="entry name" value="AASDHPPT_N"/>
    <property type="match status" value="1"/>
</dbReference>
<sequence length="306" mass="34417">MTAPTSCRSPTLLRYALPSSSIPSRLPLQLLPQLARGPVTQFYRLSDSKLALGSQLLQRMLLCETHQDLDPNITLQSVTLWKDPESGRPGYLLPEGATEPRIIDYNVSHHSGLVVLAARLPPPNTIIPGSPKSRRIGVDVVPTTLPQRAFSSEEFLDSYTSPSSGVFTPQEIAAINSQPTWPLRVRMFYMHWALKEAYVKAIGTGLVTDLTQIEFRNVKLFDLDRSAGKRYTEAKLYLSGVEQPEWYLEVDVFEGVDEGEPDENGICYIAIATEREGLSDEDLRGEWKVVNMERDIWKWDATRRLG</sequence>
<dbReference type="InParanoid" id="A0A3N4LQ22"/>
<gene>
    <name evidence="5" type="ORF">L211DRAFT_849988</name>
</gene>
<keyword evidence="2" id="KW-0808">Transferase</keyword>
<feature type="domain" description="4'-phosphopantetheinyl transferase" evidence="3">
    <location>
        <begin position="135"/>
        <end position="217"/>
    </location>
</feature>
<dbReference type="InterPro" id="IPR037143">
    <property type="entry name" value="4-PPantetheinyl_Trfase_dom_sf"/>
</dbReference>
<dbReference type="Proteomes" id="UP000267821">
    <property type="component" value="Unassembled WGS sequence"/>
</dbReference>
<dbReference type="EMBL" id="ML121547">
    <property type="protein sequence ID" value="RPB23382.1"/>
    <property type="molecule type" value="Genomic_DNA"/>
</dbReference>
<keyword evidence="6" id="KW-1185">Reference proteome</keyword>
<dbReference type="InterPro" id="IPR050559">
    <property type="entry name" value="P-Pant_transferase_sf"/>
</dbReference>
<dbReference type="GO" id="GO:0019878">
    <property type="term" value="P:lysine biosynthetic process via aminoadipic acid"/>
    <property type="evidence" value="ECO:0007669"/>
    <property type="project" value="TreeGrafter"/>
</dbReference>
<protein>
    <recommendedName>
        <fullName evidence="1">holo-[acyl-carrier-protein] synthase</fullName>
        <ecNumber evidence="1">2.7.8.7</ecNumber>
    </recommendedName>
</protein>
<dbReference type="EC" id="2.7.8.7" evidence="1"/>
<organism evidence="5 6">
    <name type="scientific">Terfezia boudieri ATCC MYA-4762</name>
    <dbReference type="NCBI Taxonomy" id="1051890"/>
    <lineage>
        <taxon>Eukaryota</taxon>
        <taxon>Fungi</taxon>
        <taxon>Dikarya</taxon>
        <taxon>Ascomycota</taxon>
        <taxon>Pezizomycotina</taxon>
        <taxon>Pezizomycetes</taxon>
        <taxon>Pezizales</taxon>
        <taxon>Pezizaceae</taxon>
        <taxon>Terfezia</taxon>
    </lineage>
</organism>
<accession>A0A3N4LQ22</accession>
<dbReference type="Pfam" id="PF01648">
    <property type="entry name" value="ACPS"/>
    <property type="match status" value="1"/>
</dbReference>
<dbReference type="GO" id="GO:0008897">
    <property type="term" value="F:holo-[acyl-carrier-protein] synthase activity"/>
    <property type="evidence" value="ECO:0007669"/>
    <property type="project" value="UniProtKB-EC"/>
</dbReference>
<dbReference type="OrthoDB" id="26719at2759"/>
<proteinExistence type="predicted"/>
<evidence type="ECO:0000313" key="6">
    <source>
        <dbReference type="Proteomes" id="UP000267821"/>
    </source>
</evidence>
<dbReference type="GO" id="GO:0000287">
    <property type="term" value="F:magnesium ion binding"/>
    <property type="evidence" value="ECO:0007669"/>
    <property type="project" value="InterPro"/>
</dbReference>
<dbReference type="GO" id="GO:0005829">
    <property type="term" value="C:cytosol"/>
    <property type="evidence" value="ECO:0007669"/>
    <property type="project" value="TreeGrafter"/>
</dbReference>
<evidence type="ECO:0000313" key="5">
    <source>
        <dbReference type="EMBL" id="RPB23382.1"/>
    </source>
</evidence>
<dbReference type="SUPFAM" id="SSF56214">
    <property type="entry name" value="4'-phosphopantetheinyl transferase"/>
    <property type="match status" value="2"/>
</dbReference>
<evidence type="ECO:0000256" key="2">
    <source>
        <dbReference type="ARBA" id="ARBA00022679"/>
    </source>
</evidence>
<dbReference type="InterPro" id="IPR055066">
    <property type="entry name" value="AASDHPPT_N"/>
</dbReference>